<evidence type="ECO:0000313" key="3">
    <source>
        <dbReference type="Proteomes" id="UP000824890"/>
    </source>
</evidence>
<organism evidence="2 3">
    <name type="scientific">Brassica napus</name>
    <name type="common">Rape</name>
    <dbReference type="NCBI Taxonomy" id="3708"/>
    <lineage>
        <taxon>Eukaryota</taxon>
        <taxon>Viridiplantae</taxon>
        <taxon>Streptophyta</taxon>
        <taxon>Embryophyta</taxon>
        <taxon>Tracheophyta</taxon>
        <taxon>Spermatophyta</taxon>
        <taxon>Magnoliopsida</taxon>
        <taxon>eudicotyledons</taxon>
        <taxon>Gunneridae</taxon>
        <taxon>Pentapetalae</taxon>
        <taxon>rosids</taxon>
        <taxon>malvids</taxon>
        <taxon>Brassicales</taxon>
        <taxon>Brassicaceae</taxon>
        <taxon>Brassiceae</taxon>
        <taxon>Brassica</taxon>
    </lineage>
</organism>
<name>A0ABQ7XB36_BRANA</name>
<keyword evidence="3" id="KW-1185">Reference proteome</keyword>
<gene>
    <name evidence="2" type="ORF">HID58_090678</name>
</gene>
<feature type="compositionally biased region" description="Basic and acidic residues" evidence="1">
    <location>
        <begin position="61"/>
        <end position="82"/>
    </location>
</feature>
<comment type="caution">
    <text evidence="2">The sequence shown here is derived from an EMBL/GenBank/DDBJ whole genome shotgun (WGS) entry which is preliminary data.</text>
</comment>
<dbReference type="EMBL" id="JAGKQM010000826">
    <property type="protein sequence ID" value="KAH0853178.1"/>
    <property type="molecule type" value="Genomic_DNA"/>
</dbReference>
<dbReference type="Proteomes" id="UP000824890">
    <property type="component" value="Unassembled WGS sequence"/>
</dbReference>
<proteinExistence type="predicted"/>
<protein>
    <submittedName>
        <fullName evidence="2">Uncharacterized protein</fullName>
    </submittedName>
</protein>
<evidence type="ECO:0000313" key="2">
    <source>
        <dbReference type="EMBL" id="KAH0853178.1"/>
    </source>
</evidence>
<accession>A0ABQ7XB36</accession>
<feature type="non-terminal residue" evidence="2">
    <location>
        <position position="1"/>
    </location>
</feature>
<sequence length="132" mass="14602">VYNDTAIRKKMEEGLPEADNLSRIKHKTEEEEEKGANGGILNNLISNLIGTTTTTTTVNDKSGENIPKSECEDGDHEKKKESSGAGILEILFLICQVRLVLRHNSIFGPNTRRDIEVPTTKEASMLIHSVID</sequence>
<feature type="region of interest" description="Disordered" evidence="1">
    <location>
        <begin position="54"/>
        <end position="82"/>
    </location>
</feature>
<reference evidence="2 3" key="1">
    <citation type="submission" date="2021-05" db="EMBL/GenBank/DDBJ databases">
        <title>Genome Assembly of Synthetic Allotetraploid Brassica napus Reveals Homoeologous Exchanges between Subgenomes.</title>
        <authorList>
            <person name="Davis J.T."/>
        </authorList>
    </citation>
    <scope>NUCLEOTIDE SEQUENCE [LARGE SCALE GENOMIC DNA]</scope>
    <source>
        <strain evidence="3">cv. Da-Ae</strain>
        <tissue evidence="2">Seedling</tissue>
    </source>
</reference>
<evidence type="ECO:0000256" key="1">
    <source>
        <dbReference type="SAM" id="MobiDB-lite"/>
    </source>
</evidence>